<protein>
    <submittedName>
        <fullName evidence="1">Uncharacterized protein</fullName>
    </submittedName>
</protein>
<organism evidence="1 2">
    <name type="scientific">Pseudomonas cavernae</name>
    <dbReference type="NCBI Taxonomy" id="2320867"/>
    <lineage>
        <taxon>Bacteria</taxon>
        <taxon>Pseudomonadati</taxon>
        <taxon>Pseudomonadota</taxon>
        <taxon>Gammaproteobacteria</taxon>
        <taxon>Pseudomonadales</taxon>
        <taxon>Pseudomonadaceae</taxon>
        <taxon>Pseudomonas</taxon>
    </lineage>
</organism>
<gene>
    <name evidence="1" type="ORF">D3880_20920</name>
</gene>
<accession>A0A385Z6B1</accession>
<dbReference type="KEGG" id="pcav:D3880_20920"/>
<reference evidence="2" key="1">
    <citation type="submission" date="2018-09" db="EMBL/GenBank/DDBJ databases">
        <authorList>
            <person name="Zhu H."/>
        </authorList>
    </citation>
    <scope>NUCLEOTIDE SEQUENCE [LARGE SCALE GENOMIC DNA]</scope>
    <source>
        <strain evidence="2">K2W31S-8</strain>
    </source>
</reference>
<proteinExistence type="predicted"/>
<name>A0A385Z6B1_9PSED</name>
<dbReference type="RefSeq" id="WP_119895338.1">
    <property type="nucleotide sequence ID" value="NZ_CP032419.1"/>
</dbReference>
<evidence type="ECO:0000313" key="2">
    <source>
        <dbReference type="Proteomes" id="UP000265560"/>
    </source>
</evidence>
<dbReference type="EMBL" id="CP032419">
    <property type="protein sequence ID" value="AYC34686.1"/>
    <property type="molecule type" value="Genomic_DNA"/>
</dbReference>
<evidence type="ECO:0000313" key="1">
    <source>
        <dbReference type="EMBL" id="AYC34686.1"/>
    </source>
</evidence>
<sequence length="99" mass="11741">MSAERYAAMARKHWTKWLPEKTAELKADGDWESTLRTRGKWAAERVRELMEQGFPQFAAEEVALSEFILLKPEPKANLEPLERKELAELERQYRKTHRE</sequence>
<keyword evidence="2" id="KW-1185">Reference proteome</keyword>
<dbReference type="Proteomes" id="UP000265560">
    <property type="component" value="Chromosome"/>
</dbReference>
<dbReference type="AlphaFoldDB" id="A0A385Z6B1"/>